<dbReference type="SUPFAM" id="SSF103481">
    <property type="entry name" value="Multidrug resistance efflux transporter EmrE"/>
    <property type="match status" value="2"/>
</dbReference>
<feature type="domain" description="EamA" evidence="2">
    <location>
        <begin position="10"/>
        <end position="142"/>
    </location>
</feature>
<feature type="transmembrane region" description="Helical" evidence="1">
    <location>
        <begin position="210"/>
        <end position="231"/>
    </location>
</feature>
<feature type="transmembrane region" description="Helical" evidence="1">
    <location>
        <begin position="70"/>
        <end position="92"/>
    </location>
</feature>
<comment type="caution">
    <text evidence="3">The sequence shown here is derived from an EMBL/GenBank/DDBJ whole genome shotgun (WGS) entry which is preliminary data.</text>
</comment>
<evidence type="ECO:0000259" key="2">
    <source>
        <dbReference type="Pfam" id="PF00892"/>
    </source>
</evidence>
<protein>
    <submittedName>
        <fullName evidence="3">Transporter RhaT family DMT superfamily protein</fullName>
    </submittedName>
</protein>
<name>A0A921TDC1_9RHOB</name>
<keyword evidence="1" id="KW-0812">Transmembrane</keyword>
<dbReference type="GO" id="GO:0016020">
    <property type="term" value="C:membrane"/>
    <property type="evidence" value="ECO:0007669"/>
    <property type="project" value="InterPro"/>
</dbReference>
<dbReference type="InterPro" id="IPR000620">
    <property type="entry name" value="EamA_dom"/>
</dbReference>
<keyword evidence="4" id="KW-1185">Reference proteome</keyword>
<feature type="transmembrane region" description="Helical" evidence="1">
    <location>
        <begin position="182"/>
        <end position="204"/>
    </location>
</feature>
<keyword evidence="1" id="KW-0472">Membrane</keyword>
<feature type="transmembrane region" description="Helical" evidence="1">
    <location>
        <begin position="238"/>
        <end position="258"/>
    </location>
</feature>
<dbReference type="InterPro" id="IPR037185">
    <property type="entry name" value="EmrE-like"/>
</dbReference>
<feature type="transmembrane region" description="Helical" evidence="1">
    <location>
        <begin position="151"/>
        <end position="170"/>
    </location>
</feature>
<accession>A0A921TDC1</accession>
<gene>
    <name evidence="3" type="ORF">PMES_01758</name>
</gene>
<dbReference type="PANTHER" id="PTHR22911:SF103">
    <property type="entry name" value="BLR2811 PROTEIN"/>
    <property type="match status" value="1"/>
</dbReference>
<evidence type="ECO:0000313" key="3">
    <source>
        <dbReference type="EMBL" id="KAF0676002.1"/>
    </source>
</evidence>
<dbReference type="AlphaFoldDB" id="A0A921TDC1"/>
<dbReference type="Pfam" id="PF00892">
    <property type="entry name" value="EamA"/>
    <property type="match status" value="2"/>
</dbReference>
<dbReference type="PANTHER" id="PTHR22911">
    <property type="entry name" value="ACYL-MALONYL CONDENSING ENZYME-RELATED"/>
    <property type="match status" value="1"/>
</dbReference>
<dbReference type="OrthoDB" id="7818056at2"/>
<evidence type="ECO:0000256" key="1">
    <source>
        <dbReference type="SAM" id="Phobius"/>
    </source>
</evidence>
<sequence>MSPNAKANLRGALLALCAFAIFALHDVAVKVLGARYAPFQIIFFSVLMGFPLATIMLMRDATAGHLRPVHPWWTALRTLAAVTTGFCAFYAFSVLPMAQTYAIIFAAPLLITVLSIPVLGERVGAHRWVAVLVGLAGVFTVLRPGTESLQLGHLAALGAAIGSATTSVVVRKIGKDERSAVLMLYPMVANFLVMAAILPFVYVPMPLVDLGLAGVIASFGFAASLLIILAYRHSDAAIVAPMQYSQIIWAAVFGAAFFDERPDTMTWIGAGIIITSGLYIVARESLSGRSDNTPVLSTRSRPETGTIPRISALLRLRTERSAHRQALAKRPENG</sequence>
<evidence type="ECO:0000313" key="4">
    <source>
        <dbReference type="Proteomes" id="UP000698242"/>
    </source>
</evidence>
<feature type="transmembrane region" description="Helical" evidence="1">
    <location>
        <begin position="39"/>
        <end position="58"/>
    </location>
</feature>
<reference evidence="3" key="1">
    <citation type="submission" date="2013-03" db="EMBL/GenBank/DDBJ databases">
        <title>Genome Sequence of the Profundibacterium mesophilum strain KAUST100406-0324T from Red Sea, a novel genus in the family Rhodobacteraceae.</title>
        <authorList>
            <person name="Essack M."/>
            <person name="Alam I."/>
            <person name="Lafi F."/>
            <person name="Alawi W."/>
            <person name="Kamanu F."/>
            <person name="Al-Suwailem A."/>
            <person name="Lee O.O."/>
            <person name="Xu Y."/>
            <person name="Bajic V."/>
            <person name="Qian P.-Y."/>
            <person name="Archer J."/>
        </authorList>
    </citation>
    <scope>NUCLEOTIDE SEQUENCE</scope>
    <source>
        <strain evidence="3">KAUST100406-0324</strain>
    </source>
</reference>
<proteinExistence type="predicted"/>
<feature type="transmembrane region" description="Helical" evidence="1">
    <location>
        <begin position="264"/>
        <end position="282"/>
    </location>
</feature>
<organism evidence="3 4">
    <name type="scientific">Profundibacterium mesophilum KAUST100406-0324</name>
    <dbReference type="NCBI Taxonomy" id="1037889"/>
    <lineage>
        <taxon>Bacteria</taxon>
        <taxon>Pseudomonadati</taxon>
        <taxon>Pseudomonadota</taxon>
        <taxon>Alphaproteobacteria</taxon>
        <taxon>Rhodobacterales</taxon>
        <taxon>Roseobacteraceae</taxon>
        <taxon>Profundibacterium</taxon>
    </lineage>
</organism>
<keyword evidence="1" id="KW-1133">Transmembrane helix</keyword>
<dbReference type="Proteomes" id="UP000698242">
    <property type="component" value="Unassembled WGS sequence"/>
</dbReference>
<feature type="transmembrane region" description="Helical" evidence="1">
    <location>
        <begin position="128"/>
        <end position="145"/>
    </location>
</feature>
<feature type="domain" description="EamA" evidence="2">
    <location>
        <begin position="151"/>
        <end position="279"/>
    </location>
</feature>
<feature type="transmembrane region" description="Helical" evidence="1">
    <location>
        <begin position="98"/>
        <end position="116"/>
    </location>
</feature>
<dbReference type="RefSeq" id="WP_159965321.1">
    <property type="nucleotide sequence ID" value="NZ_APKE01000020.1"/>
</dbReference>
<dbReference type="Gene3D" id="1.10.3730.20">
    <property type="match status" value="2"/>
</dbReference>
<dbReference type="EMBL" id="APKE01000020">
    <property type="protein sequence ID" value="KAF0676002.1"/>
    <property type="molecule type" value="Genomic_DNA"/>
</dbReference>